<evidence type="ECO:0000256" key="5">
    <source>
        <dbReference type="ARBA" id="ARBA00023284"/>
    </source>
</evidence>
<keyword evidence="6" id="KW-0472">Membrane</keyword>
<protein>
    <submittedName>
        <fullName evidence="8">DsbE family thiol:disulfide interchange protein</fullName>
    </submittedName>
</protein>
<evidence type="ECO:0000313" key="9">
    <source>
        <dbReference type="Proteomes" id="UP001139353"/>
    </source>
</evidence>
<dbReference type="EMBL" id="JAJLJH010000005">
    <property type="protein sequence ID" value="MCK9687653.1"/>
    <property type="molecule type" value="Genomic_DNA"/>
</dbReference>
<evidence type="ECO:0000256" key="1">
    <source>
        <dbReference type="ARBA" id="ARBA00004196"/>
    </source>
</evidence>
<evidence type="ECO:0000256" key="3">
    <source>
        <dbReference type="ARBA" id="ARBA00022748"/>
    </source>
</evidence>
<dbReference type="PANTHER" id="PTHR42852:SF6">
    <property type="entry name" value="THIOL:DISULFIDE INTERCHANGE PROTEIN DSBE"/>
    <property type="match status" value="1"/>
</dbReference>
<evidence type="ECO:0000256" key="6">
    <source>
        <dbReference type="SAM" id="Phobius"/>
    </source>
</evidence>
<dbReference type="AlphaFoldDB" id="A0A9X1YK38"/>
<sequence length="176" mass="20045">MKALKFIIPLAIFVGLAGFLYKGLYLDPREVPSPLIDKPAPEFALTQLDKPEATIRRADMLGKVWMLNVWASWCETCRDEHPYLVEFAKLKALPIYGLDYKDQREPAQAWLTERGNPYDASMFDERGRVGIDFGVYAVPETFIIDKQGVVRFKQIGMLTPEVLNNTVLPLIRKLNG</sequence>
<keyword evidence="3" id="KW-0201">Cytochrome c-type biogenesis</keyword>
<dbReference type="NCBIfam" id="TIGR00385">
    <property type="entry name" value="dsbE"/>
    <property type="match status" value="1"/>
</dbReference>
<dbReference type="PANTHER" id="PTHR42852">
    <property type="entry name" value="THIOL:DISULFIDE INTERCHANGE PROTEIN DSBE"/>
    <property type="match status" value="1"/>
</dbReference>
<keyword evidence="6" id="KW-0812">Transmembrane</keyword>
<keyword evidence="6" id="KW-1133">Transmembrane helix</keyword>
<dbReference type="InterPro" id="IPR017937">
    <property type="entry name" value="Thioredoxin_CS"/>
</dbReference>
<dbReference type="InterPro" id="IPR013740">
    <property type="entry name" value="Redoxin"/>
</dbReference>
<dbReference type="CDD" id="cd03010">
    <property type="entry name" value="TlpA_like_DsbE"/>
    <property type="match status" value="1"/>
</dbReference>
<keyword evidence="5" id="KW-0676">Redox-active center</keyword>
<reference evidence="8" key="1">
    <citation type="submission" date="2021-11" db="EMBL/GenBank/DDBJ databases">
        <title>BS-T2-15 a new species belonging to the Comamonadaceae family isolated from the soil of a French oak forest.</title>
        <authorList>
            <person name="Mieszkin S."/>
            <person name="Alain K."/>
        </authorList>
    </citation>
    <scope>NUCLEOTIDE SEQUENCE</scope>
    <source>
        <strain evidence="8">BS-T2-15</strain>
    </source>
</reference>
<dbReference type="PROSITE" id="PS00194">
    <property type="entry name" value="THIOREDOXIN_1"/>
    <property type="match status" value="1"/>
</dbReference>
<accession>A0A9X1YK38</accession>
<dbReference type="Proteomes" id="UP001139353">
    <property type="component" value="Unassembled WGS sequence"/>
</dbReference>
<dbReference type="InterPro" id="IPR050553">
    <property type="entry name" value="Thioredoxin_ResA/DsbE_sf"/>
</dbReference>
<evidence type="ECO:0000256" key="2">
    <source>
        <dbReference type="ARBA" id="ARBA00007758"/>
    </source>
</evidence>
<dbReference type="SUPFAM" id="SSF52833">
    <property type="entry name" value="Thioredoxin-like"/>
    <property type="match status" value="1"/>
</dbReference>
<dbReference type="GO" id="GO:0015036">
    <property type="term" value="F:disulfide oxidoreductase activity"/>
    <property type="evidence" value="ECO:0007669"/>
    <property type="project" value="InterPro"/>
</dbReference>
<feature type="domain" description="Thioredoxin" evidence="7">
    <location>
        <begin position="34"/>
        <end position="176"/>
    </location>
</feature>
<dbReference type="GO" id="GO:0017004">
    <property type="term" value="P:cytochrome complex assembly"/>
    <property type="evidence" value="ECO:0007669"/>
    <property type="project" value="UniProtKB-KW"/>
</dbReference>
<comment type="subcellular location">
    <subcellularLocation>
        <location evidence="1">Cell envelope</location>
    </subcellularLocation>
</comment>
<organism evidence="8 9">
    <name type="scientific">Scleromatobacter humisilvae</name>
    <dbReference type="NCBI Taxonomy" id="2897159"/>
    <lineage>
        <taxon>Bacteria</taxon>
        <taxon>Pseudomonadati</taxon>
        <taxon>Pseudomonadota</taxon>
        <taxon>Betaproteobacteria</taxon>
        <taxon>Burkholderiales</taxon>
        <taxon>Sphaerotilaceae</taxon>
        <taxon>Scleromatobacter</taxon>
    </lineage>
</organism>
<name>A0A9X1YK38_9BURK</name>
<evidence type="ECO:0000259" key="7">
    <source>
        <dbReference type="PROSITE" id="PS51352"/>
    </source>
</evidence>
<gene>
    <name evidence="8" type="ORF">LPC04_18265</name>
</gene>
<dbReference type="Pfam" id="PF08534">
    <property type="entry name" value="Redoxin"/>
    <property type="match status" value="1"/>
</dbReference>
<keyword evidence="4" id="KW-1015">Disulfide bond</keyword>
<keyword evidence="9" id="KW-1185">Reference proteome</keyword>
<dbReference type="Gene3D" id="3.40.30.10">
    <property type="entry name" value="Glutaredoxin"/>
    <property type="match status" value="1"/>
</dbReference>
<evidence type="ECO:0000256" key="4">
    <source>
        <dbReference type="ARBA" id="ARBA00023157"/>
    </source>
</evidence>
<proteinExistence type="inferred from homology"/>
<feature type="transmembrane region" description="Helical" evidence="6">
    <location>
        <begin position="6"/>
        <end position="25"/>
    </location>
</feature>
<dbReference type="InterPro" id="IPR004799">
    <property type="entry name" value="Periplasmic_diS_OxRdtase_DsbE"/>
</dbReference>
<dbReference type="InterPro" id="IPR036249">
    <property type="entry name" value="Thioredoxin-like_sf"/>
</dbReference>
<dbReference type="PROSITE" id="PS51352">
    <property type="entry name" value="THIOREDOXIN_2"/>
    <property type="match status" value="1"/>
</dbReference>
<comment type="similarity">
    <text evidence="2">Belongs to the thioredoxin family. DsbE subfamily.</text>
</comment>
<dbReference type="GO" id="GO:0030288">
    <property type="term" value="C:outer membrane-bounded periplasmic space"/>
    <property type="evidence" value="ECO:0007669"/>
    <property type="project" value="InterPro"/>
</dbReference>
<comment type="caution">
    <text evidence="8">The sequence shown here is derived from an EMBL/GenBank/DDBJ whole genome shotgun (WGS) entry which is preliminary data.</text>
</comment>
<evidence type="ECO:0000313" key="8">
    <source>
        <dbReference type="EMBL" id="MCK9687653.1"/>
    </source>
</evidence>
<dbReference type="RefSeq" id="WP_275683693.1">
    <property type="nucleotide sequence ID" value="NZ_JAJLJH010000005.1"/>
</dbReference>
<dbReference type="InterPro" id="IPR013766">
    <property type="entry name" value="Thioredoxin_domain"/>
</dbReference>